<dbReference type="Proteomes" id="UP000807504">
    <property type="component" value="Unassembled WGS sequence"/>
</dbReference>
<evidence type="ECO:0000313" key="5">
    <source>
        <dbReference type="Proteomes" id="UP000807504"/>
    </source>
</evidence>
<evidence type="ECO:0000259" key="3">
    <source>
        <dbReference type="PROSITE" id="PS51471"/>
    </source>
</evidence>
<dbReference type="Pfam" id="PF13532">
    <property type="entry name" value="2OG-FeII_Oxy_2"/>
    <property type="match status" value="1"/>
</dbReference>
<dbReference type="GO" id="GO:0006307">
    <property type="term" value="P:DNA alkylation repair"/>
    <property type="evidence" value="ECO:0007669"/>
    <property type="project" value="InterPro"/>
</dbReference>
<dbReference type="AlphaFoldDB" id="A0A8T0FIY6"/>
<dbReference type="Gene3D" id="2.60.120.590">
    <property type="entry name" value="Alpha-ketoglutarate-dependent dioxygenase AlkB-like"/>
    <property type="match status" value="1"/>
</dbReference>
<comment type="cofactor">
    <cofactor evidence="1">
        <name>Fe(2+)</name>
        <dbReference type="ChEBI" id="CHEBI:29033"/>
    </cofactor>
</comment>
<dbReference type="InterPro" id="IPR037151">
    <property type="entry name" value="AlkB-like_sf"/>
</dbReference>
<feature type="compositionally biased region" description="Polar residues" evidence="2">
    <location>
        <begin position="734"/>
        <end position="752"/>
    </location>
</feature>
<dbReference type="PROSITE" id="PS51471">
    <property type="entry name" value="FE2OG_OXY"/>
    <property type="match status" value="1"/>
</dbReference>
<protein>
    <submittedName>
        <fullName evidence="4">DNA oxidative demethylase ALKBH2 like protein</fullName>
    </submittedName>
</protein>
<name>A0A8T0FIY6_ARGBR</name>
<reference evidence="4" key="2">
    <citation type="submission" date="2020-06" db="EMBL/GenBank/DDBJ databases">
        <authorList>
            <person name="Sheffer M."/>
        </authorList>
    </citation>
    <scope>NUCLEOTIDE SEQUENCE</scope>
</reference>
<reference evidence="4" key="1">
    <citation type="journal article" date="2020" name="bioRxiv">
        <title>Chromosome-level reference genome of the European wasp spider Argiope bruennichi: a resource for studies on range expansion and evolutionary adaptation.</title>
        <authorList>
            <person name="Sheffer M.M."/>
            <person name="Hoppe A."/>
            <person name="Krehenwinkel H."/>
            <person name="Uhl G."/>
            <person name="Kuss A.W."/>
            <person name="Jensen L."/>
            <person name="Jensen C."/>
            <person name="Gillespie R.G."/>
            <person name="Hoff K.J."/>
            <person name="Prost S."/>
        </authorList>
    </citation>
    <scope>NUCLEOTIDE SEQUENCE</scope>
</reference>
<feature type="compositionally biased region" description="Basic residues" evidence="2">
    <location>
        <begin position="779"/>
        <end position="793"/>
    </location>
</feature>
<dbReference type="PANTHER" id="PTHR31212">
    <property type="entry name" value="ALPHA-KETOGLUTARATE-DEPENDENT DIOXYGENASE ALKB HOMOLOG 3"/>
    <property type="match status" value="1"/>
</dbReference>
<accession>A0A8T0FIY6</accession>
<gene>
    <name evidence="4" type="ORF">HNY73_007432</name>
</gene>
<dbReference type="GO" id="GO:0051213">
    <property type="term" value="F:dioxygenase activity"/>
    <property type="evidence" value="ECO:0007669"/>
    <property type="project" value="InterPro"/>
</dbReference>
<sequence>MNKSSNIPLAIKEILSDLKPYDGSFLNRGKLVYGDSAKPFNKYDYLYCKWCKNPVMLRNKDIESKNPNYPIFPIPCNYFSCFRCNSLTYGTLLDCTYQKLPKCAICQEIVTPDQHFERFCCMFTPFHYECSWKHPVCPECGFESQLTFEILKSDPSIKEWLRVWGKRSMFKMDSFDQVPKPAKPSYKYYEPLPRKQSKRRQLQAHPCNECKRYYESFPEEHKRAQISCRHRGNKRPPTPEHFWDLDFPEYNIPIETYHFKPIEKNKYLNPSMCEKAQMYEGLNIRLIRHFDSRDCQVIFDALEKEIVYLPPKSCQVTIKNKSFNVSRKVAAYGDDNVTYTFSGTDYETRPWTKTLMYLKNVAFELTGESYNFVLVNRYKDGNDKIGFHKDDEIDLKPNSCIVSFSFGAERKFVFKRPHFPNYEMTLPSGSVLIMKPPTNKFWGSPTIGEYGCPNPEVPRDLYSLYVYSTLRLLLSPLFFFPSRVGEGALHERLSPLCLLPASHGQQIPPRVCRAWRPIRRAVHCGPRCINRPVASNQIHRVSDAKESFHNVSPFLVEKAISGNVGEVKSIKKLRSGDLLVEVGSSKQSKQIAMLKNMSTIPIQEARKLIKSKTPSAGINYAFAVKKMSATISTQWDLNDLSSASPDLTGFQLVTHTKKFKKASPVETKSLINAEKISKFYSTSPHQVPTTVASQIAPTVKPKLCNKPIAAEIKLPSSDTALQSIDNLPLVGANLQQSSQSDADAEMSSSTASDGDMLEYRMSEDLEDSPETISPPPSIKYKKERKKKPYSIEI</sequence>
<comment type="caution">
    <text evidence="4">The sequence shown here is derived from an EMBL/GenBank/DDBJ whole genome shotgun (WGS) entry which is preliminary data.</text>
</comment>
<dbReference type="SUPFAM" id="SSF51197">
    <property type="entry name" value="Clavaminate synthase-like"/>
    <property type="match status" value="1"/>
</dbReference>
<evidence type="ECO:0000256" key="2">
    <source>
        <dbReference type="SAM" id="MobiDB-lite"/>
    </source>
</evidence>
<dbReference type="EMBL" id="JABXBU010000012">
    <property type="protein sequence ID" value="KAF8789499.1"/>
    <property type="molecule type" value="Genomic_DNA"/>
</dbReference>
<proteinExistence type="predicted"/>
<evidence type="ECO:0000256" key="1">
    <source>
        <dbReference type="ARBA" id="ARBA00001954"/>
    </source>
</evidence>
<evidence type="ECO:0000313" key="4">
    <source>
        <dbReference type="EMBL" id="KAF8789499.1"/>
    </source>
</evidence>
<feature type="region of interest" description="Disordered" evidence="2">
    <location>
        <begin position="734"/>
        <end position="793"/>
    </location>
</feature>
<feature type="domain" description="Fe2OG dioxygenase" evidence="3">
    <location>
        <begin position="369"/>
        <end position="481"/>
    </location>
</feature>
<dbReference type="InterPro" id="IPR032854">
    <property type="entry name" value="ALKBH3"/>
</dbReference>
<keyword evidence="5" id="KW-1185">Reference proteome</keyword>
<dbReference type="InterPro" id="IPR005123">
    <property type="entry name" value="Oxoglu/Fe-dep_dioxygenase_dom"/>
</dbReference>
<dbReference type="InterPro" id="IPR027450">
    <property type="entry name" value="AlkB-like"/>
</dbReference>
<organism evidence="4 5">
    <name type="scientific">Argiope bruennichi</name>
    <name type="common">Wasp spider</name>
    <name type="synonym">Aranea bruennichi</name>
    <dbReference type="NCBI Taxonomy" id="94029"/>
    <lineage>
        <taxon>Eukaryota</taxon>
        <taxon>Metazoa</taxon>
        <taxon>Ecdysozoa</taxon>
        <taxon>Arthropoda</taxon>
        <taxon>Chelicerata</taxon>
        <taxon>Arachnida</taxon>
        <taxon>Araneae</taxon>
        <taxon>Araneomorphae</taxon>
        <taxon>Entelegynae</taxon>
        <taxon>Araneoidea</taxon>
        <taxon>Araneidae</taxon>
        <taxon>Argiope</taxon>
    </lineage>
</organism>
<dbReference type="PANTHER" id="PTHR31212:SF4">
    <property type="entry name" value="ALPHA-KETOGLUTARATE-DEPENDENT DIOXYGENASE ALKB HOMOLOG 3"/>
    <property type="match status" value="1"/>
</dbReference>